<organism evidence="2 3">
    <name type="scientific">Komagataella phaffii (strain ATCC 76273 / CBS 7435 / CECT 11047 / NRRL Y-11430 / Wegner 21-1)</name>
    <name type="common">Yeast</name>
    <name type="synonym">Pichia pastoris</name>
    <dbReference type="NCBI Taxonomy" id="981350"/>
    <lineage>
        <taxon>Eukaryota</taxon>
        <taxon>Fungi</taxon>
        <taxon>Dikarya</taxon>
        <taxon>Ascomycota</taxon>
        <taxon>Saccharomycotina</taxon>
        <taxon>Pichiomycetes</taxon>
        <taxon>Pichiales</taxon>
        <taxon>Pichiaceae</taxon>
        <taxon>Komagataella</taxon>
    </lineage>
</organism>
<evidence type="ECO:0000313" key="2">
    <source>
        <dbReference type="EMBL" id="SCV11851.1"/>
    </source>
</evidence>
<dbReference type="PANTHER" id="PTHR18444:SF9">
    <property type="entry name" value="UPF0538 PROTEIN C2ORF76"/>
    <property type="match status" value="1"/>
</dbReference>
<sequence>MDLDNVEEPLTSSARPVTDSILTIRIIKSFPYRNVKNYVLTHVDLTRTNAKQLLREMKLIIDQDITLKPFCNVNYDSLKVYTHAHGFKSMNLVINLDHDNDWLLNVSDESVSLYDCGVRNESEISLFNKEAYLKFKSNPTVEKW</sequence>
<reference evidence="2 3" key="1">
    <citation type="journal article" date="2011" name="J. Biotechnol.">
        <title>High-quality genome sequence of Pichia pastoris CBS7435.</title>
        <authorList>
            <person name="Kuberl A."/>
            <person name="Schneider J."/>
            <person name="Thallinger G.G."/>
            <person name="Anderl I."/>
            <person name="Wibberg D."/>
            <person name="Hajek T."/>
            <person name="Jaenicke S."/>
            <person name="Brinkrolf K."/>
            <person name="Goesmann A."/>
            <person name="Szczepanowski R."/>
            <person name="Puhler A."/>
            <person name="Schwab H."/>
            <person name="Glieder A."/>
            <person name="Pichler H."/>
        </authorList>
    </citation>
    <scope>NUCLEOTIDE SEQUENCE [LARGE SCALE GENOMIC DNA]</scope>
    <source>
        <strain evidence="3">ATCC 76273 / CBS 7435 / CECT 11047 / NRRL Y-11430 / Wegner 21-1</strain>
    </source>
</reference>
<dbReference type="Pfam" id="PF10209">
    <property type="entry name" value="DUF2340"/>
    <property type="match status" value="1"/>
</dbReference>
<dbReference type="Proteomes" id="UP000006853">
    <property type="component" value="Chromosome 1"/>
</dbReference>
<proteinExistence type="inferred from homology"/>
<comment type="similarity">
    <text evidence="1">Belongs to the UPF0538 family.</text>
</comment>
<evidence type="ECO:0008006" key="4">
    <source>
        <dbReference type="Google" id="ProtNLM"/>
    </source>
</evidence>
<reference evidence="2 3" key="2">
    <citation type="journal article" date="2016" name="FEMS Yeast Res.">
        <title>Curation of the genome annotation of Pichia pastoris (Komagataella phaffii) CBS7435 from gene level to protein function.</title>
        <authorList>
            <person name="Valli M."/>
            <person name="Tatto N.E."/>
            <person name="Peymann A."/>
            <person name="Gruber C."/>
            <person name="Landes N."/>
            <person name="Ekker H."/>
            <person name="Thallinger G.G."/>
            <person name="Mattanovich D."/>
            <person name="Gasser B."/>
            <person name="Graf A.B."/>
        </authorList>
    </citation>
    <scope>GENOME REANNOTATION</scope>
    <source>
        <strain evidence="2 3">ATCC 76273 / CBS 7435 / CECT 11047 / NRRL Y-11430 / Wegner 21-1</strain>
    </source>
</reference>
<evidence type="ECO:0000313" key="3">
    <source>
        <dbReference type="Proteomes" id="UP000006853"/>
    </source>
</evidence>
<keyword evidence="3" id="KW-1185">Reference proteome</keyword>
<name>A0A1G4KPB8_KOMPC</name>
<dbReference type="InterPro" id="IPR018794">
    <property type="entry name" value="UPF0538"/>
</dbReference>
<evidence type="ECO:0000256" key="1">
    <source>
        <dbReference type="ARBA" id="ARBA00007176"/>
    </source>
</evidence>
<dbReference type="PANTHER" id="PTHR18444">
    <property type="entry name" value="UPF0538 FAMILY MEMBER"/>
    <property type="match status" value="1"/>
</dbReference>
<accession>A0A1G4KPB8</accession>
<dbReference type="EMBL" id="FR839628">
    <property type="protein sequence ID" value="SCV11851.1"/>
    <property type="molecule type" value="Genomic_DNA"/>
</dbReference>
<protein>
    <recommendedName>
        <fullName evidence="4">Altered inheritance rate of mitochondria protein 29</fullName>
    </recommendedName>
</protein>
<dbReference type="AlphaFoldDB" id="A0A1G4KPB8"/>
<gene>
    <name evidence="2" type="ordered locus">PP7435_Chr1-2478</name>
</gene>